<evidence type="ECO:0000256" key="1">
    <source>
        <dbReference type="ARBA" id="ARBA00004141"/>
    </source>
</evidence>
<keyword evidence="3 5" id="KW-1133">Transmembrane helix</keyword>
<keyword evidence="7" id="KW-1185">Reference proteome</keyword>
<reference evidence="6 7" key="1">
    <citation type="submission" date="2016-07" db="EMBL/GenBank/DDBJ databases">
        <title>Pervasive Adenine N6-methylation of Active Genes in Fungi.</title>
        <authorList>
            <consortium name="DOE Joint Genome Institute"/>
            <person name="Mondo S.J."/>
            <person name="Dannebaum R.O."/>
            <person name="Kuo R.C."/>
            <person name="Labutti K."/>
            <person name="Haridas S."/>
            <person name="Kuo A."/>
            <person name="Salamov A."/>
            <person name="Ahrendt S.R."/>
            <person name="Lipzen A."/>
            <person name="Sullivan W."/>
            <person name="Andreopoulos W.B."/>
            <person name="Clum A."/>
            <person name="Lindquist E."/>
            <person name="Daum C."/>
            <person name="Ramamoorthy G.K."/>
            <person name="Gryganskyi A."/>
            <person name="Culley D."/>
            <person name="Magnuson J.K."/>
            <person name="James T.Y."/>
            <person name="O'Malley M.A."/>
            <person name="Stajich J.E."/>
            <person name="Spatafora J.W."/>
            <person name="Visel A."/>
            <person name="Grigoriev I.V."/>
        </authorList>
    </citation>
    <scope>NUCLEOTIDE SEQUENCE [LARGE SCALE GENOMIC DNA]</scope>
    <source>
        <strain evidence="6 7">JEL800</strain>
    </source>
</reference>
<dbReference type="PANTHER" id="PTHR23294">
    <property type="entry name" value="ET TRANSLATION PRODUCT-RELATED"/>
    <property type="match status" value="1"/>
</dbReference>
<proteinExistence type="predicted"/>
<evidence type="ECO:0000256" key="5">
    <source>
        <dbReference type="SAM" id="Phobius"/>
    </source>
</evidence>
<dbReference type="AlphaFoldDB" id="A0A1Y2CJ93"/>
<protein>
    <recommendedName>
        <fullName evidence="8">MFS general substrate transporter</fullName>
    </recommendedName>
</protein>
<dbReference type="InterPro" id="IPR051617">
    <property type="entry name" value="UNC-93-like_regulator"/>
</dbReference>
<feature type="transmembrane region" description="Helical" evidence="5">
    <location>
        <begin position="139"/>
        <end position="157"/>
    </location>
</feature>
<feature type="transmembrane region" description="Helical" evidence="5">
    <location>
        <begin position="169"/>
        <end position="193"/>
    </location>
</feature>
<keyword evidence="4 5" id="KW-0472">Membrane</keyword>
<dbReference type="SUPFAM" id="SSF103473">
    <property type="entry name" value="MFS general substrate transporter"/>
    <property type="match status" value="1"/>
</dbReference>
<evidence type="ECO:0000256" key="4">
    <source>
        <dbReference type="ARBA" id="ARBA00023136"/>
    </source>
</evidence>
<evidence type="ECO:0000256" key="2">
    <source>
        <dbReference type="ARBA" id="ARBA00022692"/>
    </source>
</evidence>
<dbReference type="OrthoDB" id="2143770at2759"/>
<evidence type="ECO:0000313" key="6">
    <source>
        <dbReference type="EMBL" id="ORY47016.1"/>
    </source>
</evidence>
<feature type="transmembrane region" description="Helical" evidence="5">
    <location>
        <begin position="12"/>
        <end position="36"/>
    </location>
</feature>
<sequence>MTYPTESQKGTFFAIFWAIFKLGAVLGNTVGTALVWSSGPDGYAMNDTTYLIFIILMASGSIVALLIQPPGTIIREDKSRVETPPTNALRELIEILKLFTNPAMLTILIPCMSCGWYYTYEFGPFGDFFTGRTAGLKAIFYWLAQAVGSWVLGKMCLDNTKYPRTTRAWAGCLIMAVSTMFFFGGGAVFQYVASDDLNFTKIDVEQNFGRFFGPFILYTCYGLHDAFFETYISYLIGAISNDAETLSRYAGFFKGTQSAAEGISWALNGFAFTREKGNALSSTTQFWIMVIPCIVSLFFMGFYIKLFVKDTSESIQPAKAVLCPESEYLQAV</sequence>
<dbReference type="PANTHER" id="PTHR23294:SF59">
    <property type="entry name" value="UNC93-LIKE PROTEIN C922.05C"/>
    <property type="match status" value="1"/>
</dbReference>
<dbReference type="EMBL" id="MCGO01000015">
    <property type="protein sequence ID" value="ORY47016.1"/>
    <property type="molecule type" value="Genomic_DNA"/>
</dbReference>
<evidence type="ECO:0000313" key="7">
    <source>
        <dbReference type="Proteomes" id="UP000193642"/>
    </source>
</evidence>
<accession>A0A1Y2CJ93</accession>
<gene>
    <name evidence="6" type="ORF">BCR33DRAFT_809113</name>
</gene>
<evidence type="ECO:0008006" key="8">
    <source>
        <dbReference type="Google" id="ProtNLM"/>
    </source>
</evidence>
<keyword evidence="2 5" id="KW-0812">Transmembrane</keyword>
<dbReference type="Proteomes" id="UP000193642">
    <property type="component" value="Unassembled WGS sequence"/>
</dbReference>
<feature type="transmembrane region" description="Helical" evidence="5">
    <location>
        <begin position="48"/>
        <end position="67"/>
    </location>
</feature>
<comment type="caution">
    <text evidence="6">The sequence shown here is derived from an EMBL/GenBank/DDBJ whole genome shotgun (WGS) entry which is preliminary data.</text>
</comment>
<comment type="subcellular location">
    <subcellularLocation>
        <location evidence="1">Membrane</location>
        <topology evidence="1">Multi-pass membrane protein</topology>
    </subcellularLocation>
</comment>
<evidence type="ECO:0000256" key="3">
    <source>
        <dbReference type="ARBA" id="ARBA00022989"/>
    </source>
</evidence>
<feature type="transmembrane region" description="Helical" evidence="5">
    <location>
        <begin position="286"/>
        <end position="308"/>
    </location>
</feature>
<dbReference type="GO" id="GO:0016020">
    <property type="term" value="C:membrane"/>
    <property type="evidence" value="ECO:0007669"/>
    <property type="project" value="UniProtKB-SubCell"/>
</dbReference>
<organism evidence="6 7">
    <name type="scientific">Rhizoclosmatium globosum</name>
    <dbReference type="NCBI Taxonomy" id="329046"/>
    <lineage>
        <taxon>Eukaryota</taxon>
        <taxon>Fungi</taxon>
        <taxon>Fungi incertae sedis</taxon>
        <taxon>Chytridiomycota</taxon>
        <taxon>Chytridiomycota incertae sedis</taxon>
        <taxon>Chytridiomycetes</taxon>
        <taxon>Chytridiales</taxon>
        <taxon>Chytriomycetaceae</taxon>
        <taxon>Rhizoclosmatium</taxon>
    </lineage>
</organism>
<feature type="transmembrane region" description="Helical" evidence="5">
    <location>
        <begin position="98"/>
        <end position="119"/>
    </location>
</feature>
<name>A0A1Y2CJ93_9FUNG</name>
<dbReference type="InterPro" id="IPR036259">
    <property type="entry name" value="MFS_trans_sf"/>
</dbReference>